<dbReference type="Proteomes" id="UP000050277">
    <property type="component" value="Unassembled WGS sequence"/>
</dbReference>
<evidence type="ECO:0000313" key="1">
    <source>
        <dbReference type="EMBL" id="KPL85160.1"/>
    </source>
</evidence>
<protein>
    <submittedName>
        <fullName evidence="1">4-vinyl reductase</fullName>
    </submittedName>
</protein>
<dbReference type="AlphaFoldDB" id="A0A0P6XYX0"/>
<accession>A0A0P6XYX0</accession>
<dbReference type="EMBL" id="LGKP01000025">
    <property type="protein sequence ID" value="KPL85160.1"/>
    <property type="molecule type" value="Genomic_DNA"/>
</dbReference>
<sequence>MAEERTNTSDELERLFYPNKIARLYLLSLEDVMGRTGVNALLNMAGMKHLVNNYPPNDLKREFSFFDLATISEATETMFGPRGARGMELRAGRYAFSLGLKEFGPLLGMADLALKLMPMTMKMKIVLNAVAQTFDRFSDQPSRVEDQKGRFLYYIDKSPVFWGRGNSTPIFYLAQGIIEEALTWVTGGHNFKVEQVASPRNGDPYCAFAIDKEPID</sequence>
<dbReference type="SUPFAM" id="SSF111126">
    <property type="entry name" value="Ligand-binding domain in the NO signalling and Golgi transport"/>
    <property type="match status" value="1"/>
</dbReference>
<dbReference type="InterPro" id="IPR024096">
    <property type="entry name" value="NO_sig/Golgi_transp_ligand-bd"/>
</dbReference>
<name>A0A0P6XYX0_9CHLR</name>
<evidence type="ECO:0000313" key="2">
    <source>
        <dbReference type="Proteomes" id="UP000050277"/>
    </source>
</evidence>
<dbReference type="PATRIC" id="fig|70996.4.peg.23"/>
<dbReference type="STRING" id="70996.SE18_15795"/>
<keyword evidence="2" id="KW-1185">Reference proteome</keyword>
<organism evidence="1 2">
    <name type="scientific">Herpetosiphon geysericola</name>
    <dbReference type="NCBI Taxonomy" id="70996"/>
    <lineage>
        <taxon>Bacteria</taxon>
        <taxon>Bacillati</taxon>
        <taxon>Chloroflexota</taxon>
        <taxon>Chloroflexia</taxon>
        <taxon>Herpetosiphonales</taxon>
        <taxon>Herpetosiphonaceae</taxon>
        <taxon>Herpetosiphon</taxon>
    </lineage>
</organism>
<reference evidence="1 2" key="1">
    <citation type="submission" date="2015-07" db="EMBL/GenBank/DDBJ databases">
        <title>Whole genome sequence of Herpetosiphon geysericola DSM 7119.</title>
        <authorList>
            <person name="Hemp J."/>
            <person name="Ward L.M."/>
            <person name="Pace L.A."/>
            <person name="Fischer W.W."/>
        </authorList>
    </citation>
    <scope>NUCLEOTIDE SEQUENCE [LARGE SCALE GENOMIC DNA]</scope>
    <source>
        <strain evidence="1 2">DSM 7119</strain>
    </source>
</reference>
<dbReference type="OrthoDB" id="152528at2"/>
<dbReference type="RefSeq" id="WP_012191641.1">
    <property type="nucleotide sequence ID" value="NZ_LGKP01000025.1"/>
</dbReference>
<proteinExistence type="predicted"/>
<comment type="caution">
    <text evidence="1">The sequence shown here is derived from an EMBL/GenBank/DDBJ whole genome shotgun (WGS) entry which is preliminary data.</text>
</comment>
<gene>
    <name evidence="1" type="ORF">SE18_15795</name>
</gene>